<keyword evidence="3" id="KW-1185">Reference proteome</keyword>
<feature type="region of interest" description="Disordered" evidence="1">
    <location>
        <begin position="51"/>
        <end position="75"/>
    </location>
</feature>
<dbReference type="STRING" id="1314782.A0A165VD07"/>
<gene>
    <name evidence="2" type="ORF">NEOLEDRAFT_1056468</name>
</gene>
<dbReference type="OrthoDB" id="435402at2759"/>
<dbReference type="AlphaFoldDB" id="A0A165VD07"/>
<feature type="compositionally biased region" description="Basic and acidic residues" evidence="1">
    <location>
        <begin position="52"/>
        <end position="61"/>
    </location>
</feature>
<protein>
    <submittedName>
        <fullName evidence="2">Uncharacterized protein</fullName>
    </submittedName>
</protein>
<feature type="compositionally biased region" description="Basic residues" evidence="1">
    <location>
        <begin position="62"/>
        <end position="71"/>
    </location>
</feature>
<dbReference type="EMBL" id="KV425554">
    <property type="protein sequence ID" value="KZT29500.1"/>
    <property type="molecule type" value="Genomic_DNA"/>
</dbReference>
<dbReference type="InParanoid" id="A0A165VD07"/>
<evidence type="ECO:0000313" key="3">
    <source>
        <dbReference type="Proteomes" id="UP000076761"/>
    </source>
</evidence>
<proteinExistence type="predicted"/>
<feature type="region of interest" description="Disordered" evidence="1">
    <location>
        <begin position="336"/>
        <end position="370"/>
    </location>
</feature>
<sequence>MRFPPFPAAPEGVSIVPFKDFKATGIQMRIAGEDQVEIDGLGIPTVQLRVKHFPDGSDGKQQKKRKRKKKNAFAGGAGQLQRPWWEVWEEGEELCSGNYDLDTSSVERLHVASHDFIQGRPWPMVNEGLRNLWDQFRLYVGLMSHPVQPPSKKRAKQIIEGAIDNPDDDDDDAGCSDDDMPNPTPAPIGPLDPLVQVEVDRIFKERQVSAEQKREDCMTDFLRDPASNIKIFLSSYYRNQGLIWSEPRCRDGPLLLLFWLKYLLRNRVFDASVDGEDMINSLKDAVETANKAKRELPATHKIAQAIPCQFSKGCLELWGTRCKTWEDLEFATSTPAPVSAPWMNDDTPVKTSDPPAEAPETLANPWDDDNPAYKSDWEAGPRTSLLPILGLSVFPLTHEPGVVEWSTRRIVSVEPPSTSTAALEGLSAAELVEEELNRRLGKVVLAPWLGWDKHEKSDITKPIILPKSKGKVILPDGVVAGDDGSTGDAKPHNPVEDSIAVLVDPAVLEKLVIGMGLGATWIQIVPQGEDVAARRTIPGRYWYAEQLMHVLPSFHTEP</sequence>
<feature type="compositionally biased region" description="Acidic residues" evidence="1">
    <location>
        <begin position="165"/>
        <end position="180"/>
    </location>
</feature>
<accession>A0A165VD07</accession>
<evidence type="ECO:0000256" key="1">
    <source>
        <dbReference type="SAM" id="MobiDB-lite"/>
    </source>
</evidence>
<name>A0A165VD07_9AGAM</name>
<evidence type="ECO:0000313" key="2">
    <source>
        <dbReference type="EMBL" id="KZT29500.1"/>
    </source>
</evidence>
<feature type="region of interest" description="Disordered" evidence="1">
    <location>
        <begin position="162"/>
        <end position="191"/>
    </location>
</feature>
<dbReference type="Proteomes" id="UP000076761">
    <property type="component" value="Unassembled WGS sequence"/>
</dbReference>
<reference evidence="2 3" key="1">
    <citation type="journal article" date="2016" name="Mol. Biol. Evol.">
        <title>Comparative Genomics of Early-Diverging Mushroom-Forming Fungi Provides Insights into the Origins of Lignocellulose Decay Capabilities.</title>
        <authorList>
            <person name="Nagy L.G."/>
            <person name="Riley R."/>
            <person name="Tritt A."/>
            <person name="Adam C."/>
            <person name="Daum C."/>
            <person name="Floudas D."/>
            <person name="Sun H."/>
            <person name="Yadav J.S."/>
            <person name="Pangilinan J."/>
            <person name="Larsson K.H."/>
            <person name="Matsuura K."/>
            <person name="Barry K."/>
            <person name="Labutti K."/>
            <person name="Kuo R."/>
            <person name="Ohm R.A."/>
            <person name="Bhattacharya S.S."/>
            <person name="Shirouzu T."/>
            <person name="Yoshinaga Y."/>
            <person name="Martin F.M."/>
            <person name="Grigoriev I.V."/>
            <person name="Hibbett D.S."/>
        </authorList>
    </citation>
    <scope>NUCLEOTIDE SEQUENCE [LARGE SCALE GENOMIC DNA]</scope>
    <source>
        <strain evidence="2 3">HHB14362 ss-1</strain>
    </source>
</reference>
<organism evidence="2 3">
    <name type="scientific">Neolentinus lepideus HHB14362 ss-1</name>
    <dbReference type="NCBI Taxonomy" id="1314782"/>
    <lineage>
        <taxon>Eukaryota</taxon>
        <taxon>Fungi</taxon>
        <taxon>Dikarya</taxon>
        <taxon>Basidiomycota</taxon>
        <taxon>Agaricomycotina</taxon>
        <taxon>Agaricomycetes</taxon>
        <taxon>Gloeophyllales</taxon>
        <taxon>Gloeophyllaceae</taxon>
        <taxon>Neolentinus</taxon>
    </lineage>
</organism>